<dbReference type="Proteomes" id="UP001055439">
    <property type="component" value="Chromosome 4"/>
</dbReference>
<evidence type="ECO:0000313" key="3">
    <source>
        <dbReference type="Proteomes" id="UP001055439"/>
    </source>
</evidence>
<gene>
    <name evidence="2" type="ORF">MUK42_06734</name>
</gene>
<proteinExistence type="predicted"/>
<reference evidence="2" key="1">
    <citation type="submission" date="2022-05" db="EMBL/GenBank/DDBJ databases">
        <title>The Musa troglodytarum L. genome provides insights into the mechanism of non-climacteric behaviour and enrichment of carotenoids.</title>
        <authorList>
            <person name="Wang J."/>
        </authorList>
    </citation>
    <scope>NUCLEOTIDE SEQUENCE</scope>
    <source>
        <tissue evidence="2">Leaf</tissue>
    </source>
</reference>
<name>A0A9E7JYU7_9LILI</name>
<organism evidence="2 3">
    <name type="scientific">Musa troglodytarum</name>
    <name type="common">fe'i banana</name>
    <dbReference type="NCBI Taxonomy" id="320322"/>
    <lineage>
        <taxon>Eukaryota</taxon>
        <taxon>Viridiplantae</taxon>
        <taxon>Streptophyta</taxon>
        <taxon>Embryophyta</taxon>
        <taxon>Tracheophyta</taxon>
        <taxon>Spermatophyta</taxon>
        <taxon>Magnoliopsida</taxon>
        <taxon>Liliopsida</taxon>
        <taxon>Zingiberales</taxon>
        <taxon>Musaceae</taxon>
        <taxon>Musa</taxon>
    </lineage>
</organism>
<feature type="region of interest" description="Disordered" evidence="1">
    <location>
        <begin position="1"/>
        <end position="36"/>
    </location>
</feature>
<accession>A0A9E7JYU7</accession>
<protein>
    <submittedName>
        <fullName evidence="2">Uncharacterized protein</fullName>
    </submittedName>
</protein>
<feature type="compositionally biased region" description="Polar residues" evidence="1">
    <location>
        <begin position="12"/>
        <end position="35"/>
    </location>
</feature>
<dbReference type="EMBL" id="CP097506">
    <property type="protein sequence ID" value="URD98700.1"/>
    <property type="molecule type" value="Genomic_DNA"/>
</dbReference>
<evidence type="ECO:0000256" key="1">
    <source>
        <dbReference type="SAM" id="MobiDB-lite"/>
    </source>
</evidence>
<sequence>MPHPPRFLPFCPSQTPISSPKTPPHSAQNPSSSLCPSFKSLACPPDSRHPPTFPSQAPRKEATFASSACCNPMFDLFFALPSPRRFLPVSFLAASSTFSPGKGRLLTAVAYTAFRSMVFMYQPKKTEIKNALICSLEPRVDIVVSDPGSRSHTIETLGFVVVNDEMLLLHIKYDMLVFMSSLAGAVCRSESTACRVFGERGKEKKNDRVEKY</sequence>
<keyword evidence="3" id="KW-1185">Reference proteome</keyword>
<dbReference type="AlphaFoldDB" id="A0A9E7JYU7"/>
<evidence type="ECO:0000313" key="2">
    <source>
        <dbReference type="EMBL" id="URD98700.1"/>
    </source>
</evidence>